<comment type="caution">
    <text evidence="13">The sequence shown here is derived from an EMBL/GenBank/DDBJ whole genome shotgun (WGS) entry which is preliminary data.</text>
</comment>
<feature type="binding site" evidence="9">
    <location>
        <position position="221"/>
    </location>
    <ligand>
        <name>[4Fe-4S] cluster</name>
        <dbReference type="ChEBI" id="CHEBI:49883"/>
    </ligand>
</feature>
<evidence type="ECO:0000256" key="6">
    <source>
        <dbReference type="ARBA" id="ARBA00023064"/>
    </source>
</evidence>
<dbReference type="InterPro" id="IPR037237">
    <property type="entry name" value="IlvD/EDD_N"/>
</dbReference>
<dbReference type="InterPro" id="IPR004786">
    <property type="entry name" value="6-phosphgluc_deHydtase"/>
</dbReference>
<feature type="domain" description="Dihydroxy-acid/6-phosphogluconate dehydratase N-terminal" evidence="11">
    <location>
        <begin position="65"/>
        <end position="379"/>
    </location>
</feature>
<dbReference type="Gene3D" id="3.50.30.80">
    <property type="entry name" value="IlvD/EDD C-terminal domain-like"/>
    <property type="match status" value="1"/>
</dbReference>
<dbReference type="InterPro" id="IPR020558">
    <property type="entry name" value="DiOHA_6PGluconate_deHydtase_CS"/>
</dbReference>
<dbReference type="Proteomes" id="UP000313645">
    <property type="component" value="Unassembled WGS sequence"/>
</dbReference>
<keyword evidence="8 9" id="KW-0119">Carbohydrate metabolism</keyword>
<dbReference type="EMBL" id="SJDL01000022">
    <property type="protein sequence ID" value="TBW54377.1"/>
    <property type="molecule type" value="Genomic_DNA"/>
</dbReference>
<comment type="cofactor">
    <cofactor evidence="9">
        <name>[4Fe-4S] cluster</name>
        <dbReference type="ChEBI" id="CHEBI:49883"/>
    </cofactor>
    <text evidence="9">Binds 1 [4Fe-4S] cluster.</text>
</comment>
<dbReference type="SUPFAM" id="SSF52016">
    <property type="entry name" value="LeuD/IlvD-like"/>
    <property type="match status" value="1"/>
</dbReference>
<evidence type="ECO:0000256" key="10">
    <source>
        <dbReference type="NCBIfam" id="TIGR01196"/>
    </source>
</evidence>
<sequence length="606" mass="65297">MHPIVEKVTQRIIERSRAGREDYLRRMAELGEQSPQRGVLSCGNLAHGFAACCQPDKDTLKLMNKANVAIVSAYNDMLSAHQPYHRFPDVIREAAHGMGSVAQFAGGTPAMCDGVTQGQPGMELSLFSRDVIAMSTAVALSHNMFDATLLLGICDKIVPGLLIGALSYGYLPTVLVPAGPMPSGLPNKEKQRIRQLYAEGKVGKDELLEAESASYHSPGTCTFYGTANSNQLLVEVMGLHMPGSAFIHPDTELRDALTTAATEQVVKLSKPNGGKLGLGDMVSEKSIVNALVALLVTGGSTNHTIHWIAIARAAGITINWDDYAELSSVVPSMTRIYPNGQADINAFHDAGGTPYLIRELLEHGYLHNDVETVVGHGLERYTQMPSLDNGKLVWSPAQTESGDREVLSSAEEPFAPEGGLRVLDGNLGRGVIKVSAVKPDHHVVRAPAVVLNDQNELAKAFDAGDLDKDCVVVVRFQGPKANGMPELHKLTPYLGVLQDRGYHVALVTDGRMSGASGKVPAAIHVYPEALDGGPLSRVRDGDVICVDATRGRLDIEVSDEEFAAREQDRIDLTAVHQGYGRELFGWMRRSAGTPEEGASFFWSHDA</sequence>
<proteinExistence type="inferred from homology"/>
<keyword evidence="5 9" id="KW-0411">Iron-sulfur</keyword>
<feature type="domain" description="Dihydroxy-acid/6-phosphogluconate dehydratase C-terminal" evidence="12">
    <location>
        <begin position="405"/>
        <end position="598"/>
    </location>
</feature>
<evidence type="ECO:0000256" key="7">
    <source>
        <dbReference type="ARBA" id="ARBA00023239"/>
    </source>
</evidence>
<dbReference type="PROSITE" id="PS00887">
    <property type="entry name" value="ILVD_EDD_2"/>
    <property type="match status" value="1"/>
</dbReference>
<dbReference type="InterPro" id="IPR000581">
    <property type="entry name" value="ILV_EDD_N"/>
</dbReference>
<gene>
    <name evidence="9" type="primary">edd</name>
    <name evidence="13" type="ORF">EZI54_13970</name>
</gene>
<evidence type="ECO:0000313" key="13">
    <source>
        <dbReference type="EMBL" id="TBW54377.1"/>
    </source>
</evidence>
<comment type="similarity">
    <text evidence="1 9">Belongs to the IlvD/Edd family.</text>
</comment>
<protein>
    <recommendedName>
        <fullName evidence="9 10">Phosphogluconate dehydratase</fullName>
        <ecNumber evidence="9 10">4.2.1.12</ecNumber>
    </recommendedName>
</protein>
<evidence type="ECO:0000256" key="2">
    <source>
        <dbReference type="ARBA" id="ARBA00022485"/>
    </source>
</evidence>
<dbReference type="EC" id="4.2.1.12" evidence="9 10"/>
<keyword evidence="4 9" id="KW-0408">Iron</keyword>
<evidence type="ECO:0000256" key="4">
    <source>
        <dbReference type="ARBA" id="ARBA00023004"/>
    </source>
</evidence>
<evidence type="ECO:0000256" key="8">
    <source>
        <dbReference type="ARBA" id="ARBA00023277"/>
    </source>
</evidence>
<dbReference type="Pfam" id="PF24877">
    <property type="entry name" value="ILV_EDD_C"/>
    <property type="match status" value="1"/>
</dbReference>
<dbReference type="SUPFAM" id="SSF143975">
    <property type="entry name" value="IlvD/EDD N-terminal domain-like"/>
    <property type="match status" value="1"/>
</dbReference>
<dbReference type="GO" id="GO:0004456">
    <property type="term" value="F:phosphogluconate dehydratase activity"/>
    <property type="evidence" value="ECO:0007669"/>
    <property type="project" value="UniProtKB-EC"/>
</dbReference>
<keyword evidence="6 9" id="KW-0311">Gluconate utilization</keyword>
<organism evidence="13 14">
    <name type="scientific">Marinobacter halodurans</name>
    <dbReference type="NCBI Taxonomy" id="2528979"/>
    <lineage>
        <taxon>Bacteria</taxon>
        <taxon>Pseudomonadati</taxon>
        <taxon>Pseudomonadota</taxon>
        <taxon>Gammaproteobacteria</taxon>
        <taxon>Pseudomonadales</taxon>
        <taxon>Marinobacteraceae</taxon>
        <taxon>Marinobacter</taxon>
    </lineage>
</organism>
<evidence type="ECO:0000256" key="9">
    <source>
        <dbReference type="HAMAP-Rule" id="MF_02094"/>
    </source>
</evidence>
<evidence type="ECO:0000256" key="5">
    <source>
        <dbReference type="ARBA" id="ARBA00023014"/>
    </source>
</evidence>
<dbReference type="InterPro" id="IPR056740">
    <property type="entry name" value="ILV_EDD_C"/>
</dbReference>
<evidence type="ECO:0000256" key="1">
    <source>
        <dbReference type="ARBA" id="ARBA00006486"/>
    </source>
</evidence>
<comment type="pathway">
    <text evidence="9">Carbohydrate metabolism; Entner-Doudoroff pathway.</text>
</comment>
<name>A0ABY1ZMH2_9GAMM</name>
<evidence type="ECO:0000313" key="14">
    <source>
        <dbReference type="Proteomes" id="UP000313645"/>
    </source>
</evidence>
<dbReference type="Pfam" id="PF00920">
    <property type="entry name" value="ILVD_EDD_N"/>
    <property type="match status" value="1"/>
</dbReference>
<evidence type="ECO:0000259" key="11">
    <source>
        <dbReference type="Pfam" id="PF00920"/>
    </source>
</evidence>
<comment type="function">
    <text evidence="9">Catalyzes the dehydration of 6-phospho-D-gluconate to 2-dehydro-3-deoxy-6-phospho-D-gluconate.</text>
</comment>
<keyword evidence="3 9" id="KW-0479">Metal-binding</keyword>
<keyword evidence="7 9" id="KW-0456">Lyase</keyword>
<dbReference type="PROSITE" id="PS00886">
    <property type="entry name" value="ILVD_EDD_1"/>
    <property type="match status" value="1"/>
</dbReference>
<dbReference type="PANTHER" id="PTHR43661">
    <property type="entry name" value="D-XYLONATE DEHYDRATASE"/>
    <property type="match status" value="1"/>
</dbReference>
<dbReference type="RefSeq" id="WP_131482503.1">
    <property type="nucleotide sequence ID" value="NZ_SJDL01000022.1"/>
</dbReference>
<reference evidence="13 14" key="1">
    <citation type="submission" date="2019-02" db="EMBL/GenBank/DDBJ databases">
        <title>Marinobacter halodurans sp. nov., a marine bacterium isolated from sea tidal flat.</title>
        <authorList>
            <person name="Yoo Y."/>
            <person name="Lee D.W."/>
            <person name="Kim B.S."/>
            <person name="Kim J.-J."/>
        </authorList>
    </citation>
    <scope>NUCLEOTIDE SEQUENCE [LARGE SCALE GENOMIC DNA]</scope>
    <source>
        <strain evidence="13 14">YJ-S3-2</strain>
    </source>
</reference>
<keyword evidence="14" id="KW-1185">Reference proteome</keyword>
<dbReference type="HAMAP" id="MF_02094">
    <property type="entry name" value="Edd"/>
    <property type="match status" value="1"/>
</dbReference>
<feature type="binding site" evidence="9">
    <location>
        <position position="154"/>
    </location>
    <ligand>
        <name>[4Fe-4S] cluster</name>
        <dbReference type="ChEBI" id="CHEBI:49883"/>
    </ligand>
</feature>
<evidence type="ECO:0000256" key="3">
    <source>
        <dbReference type="ARBA" id="ARBA00022723"/>
    </source>
</evidence>
<dbReference type="PANTHER" id="PTHR43661:SF1">
    <property type="entry name" value="PHOSPHOGLUCONATE DEHYDRATASE"/>
    <property type="match status" value="1"/>
</dbReference>
<accession>A0ABY1ZMH2</accession>
<evidence type="ECO:0000259" key="12">
    <source>
        <dbReference type="Pfam" id="PF24877"/>
    </source>
</evidence>
<keyword evidence="2 9" id="KW-0004">4Fe-4S</keyword>
<dbReference type="InterPro" id="IPR042096">
    <property type="entry name" value="Dihydro-acid_dehy_C"/>
</dbReference>
<comment type="catalytic activity">
    <reaction evidence="9">
        <text>6-phospho-D-gluconate = 2-dehydro-3-deoxy-6-phospho-D-gluconate + H2O</text>
        <dbReference type="Rhea" id="RHEA:17277"/>
        <dbReference type="ChEBI" id="CHEBI:15377"/>
        <dbReference type="ChEBI" id="CHEBI:57569"/>
        <dbReference type="ChEBI" id="CHEBI:58759"/>
        <dbReference type="EC" id="4.2.1.12"/>
    </reaction>
</comment>
<dbReference type="NCBIfam" id="TIGR01196">
    <property type="entry name" value="edd"/>
    <property type="match status" value="1"/>
</dbReference>